<dbReference type="GO" id="GO:0030672">
    <property type="term" value="C:synaptic vesicle membrane"/>
    <property type="evidence" value="ECO:0007669"/>
    <property type="project" value="UniProtKB-SubCell"/>
</dbReference>
<proteinExistence type="inferred from homology"/>
<evidence type="ECO:0000313" key="7">
    <source>
        <dbReference type="Proteomes" id="UP000009136"/>
    </source>
</evidence>
<organism evidence="6 7">
    <name type="scientific">Bos taurus</name>
    <name type="common">Bovine</name>
    <dbReference type="NCBI Taxonomy" id="9913"/>
    <lineage>
        <taxon>Eukaryota</taxon>
        <taxon>Metazoa</taxon>
        <taxon>Chordata</taxon>
        <taxon>Craniata</taxon>
        <taxon>Vertebrata</taxon>
        <taxon>Euteleostomi</taxon>
        <taxon>Mammalia</taxon>
        <taxon>Eutheria</taxon>
        <taxon>Laurasiatheria</taxon>
        <taxon>Artiodactyla</taxon>
        <taxon>Ruminantia</taxon>
        <taxon>Pecora</taxon>
        <taxon>Bovidae</taxon>
        <taxon>Bovinae</taxon>
        <taxon>Bos</taxon>
    </lineage>
</organism>
<evidence type="ECO:0000313" key="6">
    <source>
        <dbReference type="Ensembl" id="ENSBTAP00000056405.3"/>
    </source>
</evidence>
<dbReference type="GO" id="GO:0005509">
    <property type="term" value="F:calcium ion binding"/>
    <property type="evidence" value="ECO:0007669"/>
    <property type="project" value="UniProtKB-UniRule"/>
</dbReference>
<reference evidence="6" key="3">
    <citation type="submission" date="2025-09" db="UniProtKB">
        <authorList>
            <consortium name="Ensembl"/>
        </authorList>
    </citation>
    <scope>IDENTIFICATION</scope>
    <source>
        <strain evidence="6">Hereford</strain>
    </source>
</reference>
<keyword evidence="3" id="KW-0479">Metal-binding</keyword>
<dbReference type="FunFam" id="2.60.40.150:FF:000016">
    <property type="entry name" value="Synaptotagmin 1"/>
    <property type="match status" value="1"/>
</dbReference>
<dbReference type="eggNOG" id="KOG1028">
    <property type="taxonomic scope" value="Eukaryota"/>
</dbReference>
<feature type="domain" description="C2" evidence="5">
    <location>
        <begin position="436"/>
        <end position="579"/>
    </location>
</feature>
<dbReference type="SUPFAM" id="SSF49562">
    <property type="entry name" value="C2 domain (Calcium/lipid-binding domain, CaLB)"/>
    <property type="match status" value="2"/>
</dbReference>
<dbReference type="PaxDb" id="9913-ENSBTAP00000056405"/>
<keyword evidence="7" id="KW-1185">Reference proteome</keyword>
<dbReference type="Pfam" id="PF00168">
    <property type="entry name" value="C2"/>
    <property type="match status" value="2"/>
</dbReference>
<feature type="compositionally biased region" description="Acidic residues" evidence="4">
    <location>
        <begin position="118"/>
        <end position="139"/>
    </location>
</feature>
<feature type="region of interest" description="Disordered" evidence="4">
    <location>
        <begin position="349"/>
        <end position="371"/>
    </location>
</feature>
<dbReference type="Bgee" id="ENSBTAG00000047648">
    <property type="expression patterns" value="Expressed in myometrium and 100 other cell types or tissues"/>
</dbReference>
<evidence type="ECO:0000256" key="2">
    <source>
        <dbReference type="ARBA" id="ARBA00022737"/>
    </source>
</evidence>
<feature type="region of interest" description="Disordered" evidence="4">
    <location>
        <begin position="422"/>
        <end position="458"/>
    </location>
</feature>
<protein>
    <recommendedName>
        <fullName evidence="3">Synaptotagmin</fullName>
    </recommendedName>
</protein>
<dbReference type="Proteomes" id="UP000009136">
    <property type="component" value="Chromosome 16"/>
</dbReference>
<dbReference type="PANTHER" id="PTHR10024:SF223">
    <property type="entry name" value="SYNAPTOTAGMIN-2"/>
    <property type="match status" value="1"/>
</dbReference>
<evidence type="ECO:0000313" key="8">
    <source>
        <dbReference type="VGNC" id="VGNC:35541"/>
    </source>
</evidence>
<reference evidence="6" key="1">
    <citation type="submission" date="2018-03" db="EMBL/GenBank/DDBJ databases">
        <title>ARS-UCD1.2.</title>
        <authorList>
            <person name="Rosen B.D."/>
            <person name="Bickhart D.M."/>
            <person name="Koren S."/>
            <person name="Schnabel R.D."/>
            <person name="Hall R."/>
            <person name="Zimin A."/>
            <person name="Dreischer C."/>
            <person name="Schultheiss S."/>
            <person name="Schroeder S.G."/>
            <person name="Elsik C.G."/>
            <person name="Couldrey C."/>
            <person name="Liu G.E."/>
            <person name="Van Tassell C.P."/>
            <person name="Phillippy A.M."/>
            <person name="Smith T.P.L."/>
            <person name="Medrano J.F."/>
        </authorList>
    </citation>
    <scope>NUCLEOTIDE SEQUENCE [LARGE SCALE GENOMIC DNA]</scope>
    <source>
        <strain evidence="6">Hereford</strain>
    </source>
</reference>
<dbReference type="InterPro" id="IPR035892">
    <property type="entry name" value="C2_domain_sf"/>
</dbReference>
<feature type="domain" description="C2" evidence="5">
    <location>
        <begin position="180"/>
        <end position="304"/>
    </location>
</feature>
<comment type="similarity">
    <text evidence="1 3">Belongs to the synaptotagmin family.</text>
</comment>
<dbReference type="VEuPathDB" id="HostDB:ENSBTAG00000047648"/>
<dbReference type="Gene3D" id="2.60.40.150">
    <property type="entry name" value="C2 domain"/>
    <property type="match status" value="2"/>
</dbReference>
<accession>G5E6N8</accession>
<dbReference type="Ensembl" id="ENSBTAT00000065643.4">
    <property type="protein sequence ID" value="ENSBTAP00000056405.3"/>
    <property type="gene ID" value="ENSBTAG00000078111.1"/>
</dbReference>
<comment type="cofactor">
    <cofactor evidence="3">
        <name>Ca(2+)</name>
        <dbReference type="ChEBI" id="CHEBI:29108"/>
    </cofactor>
    <text evidence="3">Binds 3 Ca(2+) ions per subunit. The ions are bound to the C2 domains.</text>
</comment>
<dbReference type="SMR" id="G5E6N8"/>
<evidence type="ECO:0000256" key="3">
    <source>
        <dbReference type="RuleBase" id="RU367154"/>
    </source>
</evidence>
<dbReference type="PROSITE" id="PS50004">
    <property type="entry name" value="C2"/>
    <property type="match status" value="2"/>
</dbReference>
<feature type="region of interest" description="Disordered" evidence="4">
    <location>
        <begin position="113"/>
        <end position="142"/>
    </location>
</feature>
<reference evidence="6" key="2">
    <citation type="submission" date="2025-08" db="UniProtKB">
        <authorList>
            <consortium name="Ensembl"/>
        </authorList>
    </citation>
    <scope>IDENTIFICATION</scope>
    <source>
        <strain evidence="6">Hereford</strain>
    </source>
</reference>
<keyword evidence="3" id="KW-0106">Calcium</keyword>
<dbReference type="PRINTS" id="PR00399">
    <property type="entry name" value="SYNAPTOTAGMN"/>
</dbReference>
<dbReference type="PANTHER" id="PTHR10024">
    <property type="entry name" value="SYNAPTOTAGMIN"/>
    <property type="match status" value="1"/>
</dbReference>
<evidence type="ECO:0000256" key="1">
    <source>
        <dbReference type="ARBA" id="ARBA00006996"/>
    </source>
</evidence>
<name>G5E6N8_BOVIN</name>
<dbReference type="AlphaFoldDB" id="G5E6N8"/>
<dbReference type="GeneTree" id="ENSGT00940000157586"/>
<comment type="function">
    <text evidence="3">May have a regulatory role in the membrane interactions during trafficking of synaptic vesicles at the active zone of the synapse. It binds acidic phospholipids with a specificity that requires the presence of both an acidic head group and a diacyl backbone.</text>
</comment>
<dbReference type="PRINTS" id="PR00360">
    <property type="entry name" value="C2DOMAIN"/>
</dbReference>
<comment type="subcellular location">
    <subcellularLocation>
        <location evidence="3">Cytoplasmic vesicle</location>
        <location evidence="3">Secretory vesicle</location>
        <location evidence="3">Synaptic vesicle membrane</location>
        <topology evidence="3">Single-pass membrane protein</topology>
    </subcellularLocation>
</comment>
<keyword evidence="3" id="KW-0770">Synapse</keyword>
<dbReference type="VGNC" id="VGNC:35541">
    <property type="gene designation" value="SYT2"/>
</dbReference>
<dbReference type="InterPro" id="IPR001565">
    <property type="entry name" value="Synaptotagmin"/>
</dbReference>
<dbReference type="SMART" id="SM00239">
    <property type="entry name" value="C2"/>
    <property type="match status" value="2"/>
</dbReference>
<keyword evidence="2" id="KW-0677">Repeat</keyword>
<gene>
    <name evidence="6 8" type="primary">SYT2</name>
</gene>
<evidence type="ECO:0000259" key="5">
    <source>
        <dbReference type="PROSITE" id="PS50004"/>
    </source>
</evidence>
<sequence length="595" mass="64724">MFLAEGVSAEDCRRAQPGGLRVCAWGPGRPQGVCVGARVRVGPVCGASSALRGLVCAAGFLTTVSSPLPVDAPGLDAWPTRLVRVVWGGVLCGEDRGGLYMGATPLLSLMHPALSAPQDDDDAETGLTEGEGEGEEEKEPENLGKLQFSLDYDFQANQVWGQVTTSRRARPRVTRFPAAWRPCILPGPRPRGTDRCPLSSQLTVGVLQAAELPALDMGGTSDPYVKVFLLPDKKKKYETKVHRKTLNPAFNETFTFKVPYQELGGKTLVMAIYDFDRFSKHDIIGEVKVPMNTVDLGQPIEEWRDLQGGEKEEPEKLGDICTSLRYVPTAGKLTVCILEAKNLKKMDVGGLSGGRRAAGRRPGHPSPQAAREVGAALRKGLQGEGRALPGWRAERPPCLQLVLGVPESPWAGRFHVGVSHGPGRRMGGVGPRCSLPRTDVTRSPEPLTEPQAAAGHRGNACDHPGPGLAVRGGLRAWLLHPTDPYVKIHLMQNGKRLKKKKTTVKKKTLNPYFNESFSFEIPFEQIQKVQVVVTVLDYDKLGKNEAIGKIFVGSSATGTELRHWSDMLANPRRPIAQWHSLKPEEEVDALLGKSK</sequence>
<dbReference type="InterPro" id="IPR000008">
    <property type="entry name" value="C2_dom"/>
</dbReference>
<dbReference type="HOGENOM" id="CLU_023008_0_1_1"/>
<evidence type="ECO:0000256" key="4">
    <source>
        <dbReference type="SAM" id="MobiDB-lite"/>
    </source>
</evidence>
<keyword evidence="3" id="KW-0968">Cytoplasmic vesicle</keyword>
<dbReference type="CDD" id="cd08385">
    <property type="entry name" value="C2A_Synaptotagmin-1-5-6-9-10"/>
    <property type="match status" value="1"/>
</dbReference>